<gene>
    <name evidence="1" type="ORF">ACFPYN_03160</name>
</gene>
<evidence type="ECO:0000313" key="1">
    <source>
        <dbReference type="EMBL" id="MFC6038447.1"/>
    </source>
</evidence>
<reference evidence="2" key="1">
    <citation type="journal article" date="2019" name="Int. J. Syst. Evol. Microbiol.">
        <title>The Global Catalogue of Microorganisms (GCM) 10K type strain sequencing project: providing services to taxonomists for standard genome sequencing and annotation.</title>
        <authorList>
            <consortium name="The Broad Institute Genomics Platform"/>
            <consortium name="The Broad Institute Genome Sequencing Center for Infectious Disease"/>
            <person name="Wu L."/>
            <person name="Ma J."/>
        </authorList>
    </citation>
    <scope>NUCLEOTIDE SEQUENCE [LARGE SCALE GENOMIC DNA]</scope>
    <source>
        <strain evidence="2">CCUG 54527</strain>
    </source>
</reference>
<organism evidence="1 2">
    <name type="scientific">Paenisporosarcina macmurdoensis</name>
    <dbReference type="NCBI Taxonomy" id="212659"/>
    <lineage>
        <taxon>Bacteria</taxon>
        <taxon>Bacillati</taxon>
        <taxon>Bacillota</taxon>
        <taxon>Bacilli</taxon>
        <taxon>Bacillales</taxon>
        <taxon>Caryophanaceae</taxon>
        <taxon>Paenisporosarcina</taxon>
    </lineage>
</organism>
<sequence length="47" mass="5305">MNVKPIIVAALPVVKKIGKVVIVAAAEKTFEDIKDRLDEKRMKKNKK</sequence>
<comment type="caution">
    <text evidence="1">The sequence shown here is derived from an EMBL/GenBank/DDBJ whole genome shotgun (WGS) entry which is preliminary data.</text>
</comment>
<keyword evidence="2" id="KW-1185">Reference proteome</keyword>
<name>A0ABW1L5M3_9BACL</name>
<accession>A0ABW1L5M3</accession>
<evidence type="ECO:0000313" key="2">
    <source>
        <dbReference type="Proteomes" id="UP001596170"/>
    </source>
</evidence>
<dbReference type="RefSeq" id="WP_377732466.1">
    <property type="nucleotide sequence ID" value="NZ_JBHSRI010000002.1"/>
</dbReference>
<protein>
    <recommendedName>
        <fullName evidence="3">DUF5132 domain-containing protein</fullName>
    </recommendedName>
</protein>
<evidence type="ECO:0008006" key="3">
    <source>
        <dbReference type="Google" id="ProtNLM"/>
    </source>
</evidence>
<dbReference type="Proteomes" id="UP001596170">
    <property type="component" value="Unassembled WGS sequence"/>
</dbReference>
<proteinExistence type="predicted"/>
<dbReference type="EMBL" id="JBHSRI010000002">
    <property type="protein sequence ID" value="MFC6038447.1"/>
    <property type="molecule type" value="Genomic_DNA"/>
</dbReference>